<evidence type="ECO:0000313" key="18">
    <source>
        <dbReference type="Proteomes" id="UP001146120"/>
    </source>
</evidence>
<keyword evidence="18" id="KW-1185">Reference proteome</keyword>
<organism evidence="17 18">
    <name type="scientific">Lagenidium giganteum</name>
    <dbReference type="NCBI Taxonomy" id="4803"/>
    <lineage>
        <taxon>Eukaryota</taxon>
        <taxon>Sar</taxon>
        <taxon>Stramenopiles</taxon>
        <taxon>Oomycota</taxon>
        <taxon>Peronosporomycetes</taxon>
        <taxon>Pythiales</taxon>
        <taxon>Pythiaceae</taxon>
    </lineage>
</organism>
<evidence type="ECO:0000256" key="12">
    <source>
        <dbReference type="ARBA" id="ARBA00023136"/>
    </source>
</evidence>
<dbReference type="Proteomes" id="UP001146120">
    <property type="component" value="Unassembled WGS sequence"/>
</dbReference>
<evidence type="ECO:0000256" key="4">
    <source>
        <dbReference type="ARBA" id="ARBA00007882"/>
    </source>
</evidence>
<evidence type="ECO:0000256" key="5">
    <source>
        <dbReference type="ARBA" id="ARBA00012839"/>
    </source>
</evidence>
<feature type="transmembrane region" description="Helical" evidence="14">
    <location>
        <begin position="320"/>
        <end position="337"/>
    </location>
</feature>
<keyword evidence="9 13" id="KW-0802">TPR repeat</keyword>
<evidence type="ECO:0000256" key="15">
    <source>
        <dbReference type="SAM" id="SignalP"/>
    </source>
</evidence>
<proteinExistence type="inferred from homology"/>
<name>A0AAV2YY52_9STRA</name>
<comment type="pathway">
    <text evidence="3">Protein modification; protein glycosylation.</text>
</comment>
<dbReference type="InterPro" id="IPR052346">
    <property type="entry name" value="O-mannosyl-transferase_TMTC"/>
</dbReference>
<protein>
    <recommendedName>
        <fullName evidence="5">dolichyl-phosphate-mannose--protein mannosyltransferase</fullName>
        <ecNumber evidence="5">2.4.1.109</ecNumber>
    </recommendedName>
</protein>
<evidence type="ECO:0000256" key="3">
    <source>
        <dbReference type="ARBA" id="ARBA00004922"/>
    </source>
</evidence>
<dbReference type="SMART" id="SM00028">
    <property type="entry name" value="TPR"/>
    <property type="match status" value="4"/>
</dbReference>
<gene>
    <name evidence="17" type="ORF">N0F65_008742</name>
</gene>
<dbReference type="InterPro" id="IPR019734">
    <property type="entry name" value="TPR_rpt"/>
</dbReference>
<comment type="caution">
    <text evidence="17">The sequence shown here is derived from an EMBL/GenBank/DDBJ whole genome shotgun (WGS) entry which is preliminary data.</text>
</comment>
<dbReference type="EC" id="2.4.1.109" evidence="5"/>
<dbReference type="EMBL" id="DAKRPA010000073">
    <property type="protein sequence ID" value="DAZ99935.1"/>
    <property type="molecule type" value="Genomic_DNA"/>
</dbReference>
<comment type="subcellular location">
    <subcellularLocation>
        <location evidence="2">Endoplasmic reticulum</location>
    </subcellularLocation>
    <subcellularLocation>
        <location evidence="1">Membrane</location>
        <topology evidence="1">Multi-pass membrane protein</topology>
    </subcellularLocation>
</comment>
<dbReference type="InterPro" id="IPR011990">
    <property type="entry name" value="TPR-like_helical_dom_sf"/>
</dbReference>
<evidence type="ECO:0000256" key="1">
    <source>
        <dbReference type="ARBA" id="ARBA00004141"/>
    </source>
</evidence>
<keyword evidence="12 14" id="KW-0472">Membrane</keyword>
<feature type="transmembrane region" description="Helical" evidence="14">
    <location>
        <begin position="202"/>
        <end position="220"/>
    </location>
</feature>
<keyword evidence="6" id="KW-0808">Transferase</keyword>
<dbReference type="GO" id="GO:0016020">
    <property type="term" value="C:membrane"/>
    <property type="evidence" value="ECO:0007669"/>
    <property type="project" value="UniProtKB-SubCell"/>
</dbReference>
<dbReference type="Pfam" id="PF13181">
    <property type="entry name" value="TPR_8"/>
    <property type="match status" value="1"/>
</dbReference>
<dbReference type="PANTHER" id="PTHR44227:SF3">
    <property type="entry name" value="PROTEIN O-MANNOSYL-TRANSFERASE TMTC4"/>
    <property type="match status" value="1"/>
</dbReference>
<keyword evidence="11 14" id="KW-1133">Transmembrane helix</keyword>
<evidence type="ECO:0000256" key="11">
    <source>
        <dbReference type="ARBA" id="ARBA00022989"/>
    </source>
</evidence>
<dbReference type="GO" id="GO:0005783">
    <property type="term" value="C:endoplasmic reticulum"/>
    <property type="evidence" value="ECO:0007669"/>
    <property type="project" value="UniProtKB-SubCell"/>
</dbReference>
<dbReference type="Gene3D" id="1.25.40.10">
    <property type="entry name" value="Tetratricopeptide repeat domain"/>
    <property type="match status" value="1"/>
</dbReference>
<reference evidence="17" key="1">
    <citation type="submission" date="2022-11" db="EMBL/GenBank/DDBJ databases">
        <authorList>
            <person name="Morgan W.R."/>
            <person name="Tartar A."/>
        </authorList>
    </citation>
    <scope>NUCLEOTIDE SEQUENCE</scope>
    <source>
        <strain evidence="17">ARSEF 373</strain>
    </source>
</reference>
<evidence type="ECO:0000256" key="2">
    <source>
        <dbReference type="ARBA" id="ARBA00004240"/>
    </source>
</evidence>
<evidence type="ECO:0000256" key="13">
    <source>
        <dbReference type="PROSITE-ProRule" id="PRU00339"/>
    </source>
</evidence>
<keyword evidence="15" id="KW-0732">Signal</keyword>
<keyword evidence="10" id="KW-0256">Endoplasmic reticulum</keyword>
<sequence length="754" mass="84007">MAVSIIALLVVWNTRHHGFVWDDRAAIFANRDVRTDDTATPISELFVHDFWGTPIESPRSHKSYRPLTVLSFRLTHLVHGYDSGAFHLYNGLVHVACSVLVLPVARVMAAAAHGQTSPSSMARQQMHASLGSWFAALLFAVHPVHCDAIASIVGRADLLCTLFSLAAFLQYATAVQDSARTRWKPFVSAQALVVAACLSKELGFTTLGLLVIYDILLLLVQWTQRYGHRRVLVARLALIMSFIVVSSIVRVWINGEHGQHEWNVLANSIAVQPERQTRWLSYAHVHAWYLWKLVWPDWLTFDYGFDTIPIITHVDDIRNLYTAAAYAVVLVGIYMAVRRYDRSPLLLSICFGAIPFVPASNLFFPVGTVVAERLLYYPSVGFCCLVGFVIADAACIADRLTRVTVLSSSSPPQKLWSSVITSSVRHIIHLAFALVVVAGACRSYYRNNDWLSEPILFRAALKVTPTNVKVLTNMGKVLLNSDPDEALQYLSVGAALLPKQVEGQTNLGLAHSTKGASLLAIRHLRKSVDSGPLQFQAHGYLGNHLYWHWRQDQWPNSPSLEEMLRSETVRNATAYLDAAINLGSWYPAHFLSRGLMAHQMDQQDFAISCFEASLATLRDLQLRSPDSDLRVDKADVINMLGVTYKEKRDLNKATQVLQDGLVLYPDHLDLNLNMAFIYIDLKDLEQAAAFFDRAVTVAKPHQVGSLVETATILEGMKFYSAALVFAEKAHAMGNTLEVTAPLLERLQRLTTAHA</sequence>
<evidence type="ECO:0000256" key="9">
    <source>
        <dbReference type="ARBA" id="ARBA00022803"/>
    </source>
</evidence>
<feature type="domain" description="DUF1736" evidence="16">
    <location>
        <begin position="267"/>
        <end position="329"/>
    </location>
</feature>
<evidence type="ECO:0000313" key="17">
    <source>
        <dbReference type="EMBL" id="DAZ99935.1"/>
    </source>
</evidence>
<feature type="signal peptide" evidence="15">
    <location>
        <begin position="1"/>
        <end position="18"/>
    </location>
</feature>
<dbReference type="PANTHER" id="PTHR44227">
    <property type="match status" value="1"/>
</dbReference>
<feature type="repeat" description="TPR" evidence="13">
    <location>
        <begin position="634"/>
        <end position="667"/>
    </location>
</feature>
<evidence type="ECO:0000256" key="14">
    <source>
        <dbReference type="SAM" id="Phobius"/>
    </source>
</evidence>
<comment type="similarity">
    <text evidence="4">Belongs to the TMTC family.</text>
</comment>
<feature type="transmembrane region" description="Helical" evidence="14">
    <location>
        <begin position="344"/>
        <end position="364"/>
    </location>
</feature>
<feature type="chain" id="PRO_5043348837" description="dolichyl-phosphate-mannose--protein mannosyltransferase" evidence="15">
    <location>
        <begin position="19"/>
        <end position="754"/>
    </location>
</feature>
<dbReference type="GO" id="GO:0030968">
    <property type="term" value="P:endoplasmic reticulum unfolded protein response"/>
    <property type="evidence" value="ECO:0007669"/>
    <property type="project" value="TreeGrafter"/>
</dbReference>
<keyword evidence="8" id="KW-0677">Repeat</keyword>
<evidence type="ECO:0000256" key="6">
    <source>
        <dbReference type="ARBA" id="ARBA00022679"/>
    </source>
</evidence>
<dbReference type="InterPro" id="IPR013618">
    <property type="entry name" value="TMTC_DUF1736"/>
</dbReference>
<dbReference type="PROSITE" id="PS50005">
    <property type="entry name" value="TPR"/>
    <property type="match status" value="1"/>
</dbReference>
<reference evidence="17" key="2">
    <citation type="journal article" date="2023" name="Microbiol Resour">
        <title>Decontamination and Annotation of the Draft Genome Sequence of the Oomycete Lagenidium giganteum ARSEF 373.</title>
        <authorList>
            <person name="Morgan W.R."/>
            <person name="Tartar A."/>
        </authorList>
    </citation>
    <scope>NUCLEOTIDE SEQUENCE</scope>
    <source>
        <strain evidence="17">ARSEF 373</strain>
    </source>
</reference>
<dbReference type="SUPFAM" id="SSF48452">
    <property type="entry name" value="TPR-like"/>
    <property type="match status" value="1"/>
</dbReference>
<dbReference type="AlphaFoldDB" id="A0AAV2YY52"/>
<evidence type="ECO:0000259" key="16">
    <source>
        <dbReference type="Pfam" id="PF08409"/>
    </source>
</evidence>
<accession>A0AAV2YY52</accession>
<keyword evidence="7 14" id="KW-0812">Transmembrane</keyword>
<evidence type="ECO:0000256" key="7">
    <source>
        <dbReference type="ARBA" id="ARBA00022692"/>
    </source>
</evidence>
<dbReference type="GO" id="GO:0004169">
    <property type="term" value="F:dolichyl-phosphate-mannose-protein mannosyltransferase activity"/>
    <property type="evidence" value="ECO:0007669"/>
    <property type="project" value="UniProtKB-EC"/>
</dbReference>
<evidence type="ECO:0000256" key="10">
    <source>
        <dbReference type="ARBA" id="ARBA00022824"/>
    </source>
</evidence>
<feature type="transmembrane region" description="Helical" evidence="14">
    <location>
        <begin position="232"/>
        <end position="253"/>
    </location>
</feature>
<dbReference type="Pfam" id="PF08409">
    <property type="entry name" value="TMTC_DUF1736"/>
    <property type="match status" value="1"/>
</dbReference>
<evidence type="ECO:0000256" key="8">
    <source>
        <dbReference type="ARBA" id="ARBA00022737"/>
    </source>
</evidence>